<dbReference type="Pfam" id="PF03931">
    <property type="entry name" value="Skp1_POZ"/>
    <property type="match status" value="1"/>
</dbReference>
<dbReference type="InterPro" id="IPR001232">
    <property type="entry name" value="SKP1-like"/>
</dbReference>
<dbReference type="GO" id="GO:0016567">
    <property type="term" value="P:protein ubiquitination"/>
    <property type="evidence" value="ECO:0007669"/>
    <property type="project" value="UniProtKB-UniPathway"/>
</dbReference>
<dbReference type="UniPathway" id="UPA00143"/>
<dbReference type="EMBL" id="GL379818">
    <property type="protein sequence ID" value="EGT46688.1"/>
    <property type="molecule type" value="Genomic_DNA"/>
</dbReference>
<dbReference type="PIRSF" id="PIRSF028729">
    <property type="entry name" value="E3_ubiquit_lig_SCF_Skp"/>
    <property type="match status" value="1"/>
</dbReference>
<protein>
    <recommendedName>
        <fullName evidence="3">Skp1-related protein</fullName>
    </recommendedName>
</protein>
<comment type="pathway">
    <text evidence="3">Protein modification; protein ubiquitination.</text>
</comment>
<organism evidence="7">
    <name type="scientific">Caenorhabditis brenneri</name>
    <name type="common">Nematode worm</name>
    <dbReference type="NCBI Taxonomy" id="135651"/>
    <lineage>
        <taxon>Eukaryota</taxon>
        <taxon>Metazoa</taxon>
        <taxon>Ecdysozoa</taxon>
        <taxon>Nematoda</taxon>
        <taxon>Chromadorea</taxon>
        <taxon>Rhabditida</taxon>
        <taxon>Rhabditina</taxon>
        <taxon>Rhabditomorpha</taxon>
        <taxon>Rhabditoidea</taxon>
        <taxon>Rhabditidae</taxon>
        <taxon>Peloderinae</taxon>
        <taxon>Caenorhabditis</taxon>
    </lineage>
</organism>
<dbReference type="InterPro" id="IPR036296">
    <property type="entry name" value="SKP1-like_dim_sf"/>
</dbReference>
<dbReference type="SUPFAM" id="SSF54695">
    <property type="entry name" value="POZ domain"/>
    <property type="match status" value="1"/>
</dbReference>
<reference evidence="7" key="1">
    <citation type="submission" date="2011-07" db="EMBL/GenBank/DDBJ databases">
        <authorList>
            <consortium name="Caenorhabditis brenneri Sequencing and Analysis Consortium"/>
            <person name="Wilson R.K."/>
        </authorList>
    </citation>
    <scope>NUCLEOTIDE SEQUENCE [LARGE SCALE GENOMIC DNA]</scope>
    <source>
        <strain evidence="7">PB2801</strain>
    </source>
</reference>
<dbReference type="CDD" id="cd18322">
    <property type="entry name" value="BTB_POZ_SKP1"/>
    <property type="match status" value="1"/>
</dbReference>
<dbReference type="InterPro" id="IPR016072">
    <property type="entry name" value="Skp1_comp_dimer"/>
</dbReference>
<dbReference type="SMART" id="SM00512">
    <property type="entry name" value="Skp1"/>
    <property type="match status" value="1"/>
</dbReference>
<dbReference type="HOGENOM" id="CLU_059252_1_0_1"/>
<evidence type="ECO:0000256" key="1">
    <source>
        <dbReference type="ARBA" id="ARBA00009993"/>
    </source>
</evidence>
<dbReference type="InterPro" id="IPR016897">
    <property type="entry name" value="SKP1"/>
</dbReference>
<dbReference type="Proteomes" id="UP000008068">
    <property type="component" value="Unassembled WGS sequence"/>
</dbReference>
<feature type="domain" description="SKP1 component POZ" evidence="5">
    <location>
        <begin position="21"/>
        <end position="82"/>
    </location>
</feature>
<evidence type="ECO:0000259" key="4">
    <source>
        <dbReference type="Pfam" id="PF01466"/>
    </source>
</evidence>
<proteinExistence type="inferred from homology"/>
<keyword evidence="2 3" id="KW-0833">Ubl conjugation pathway</keyword>
<evidence type="ECO:0000256" key="3">
    <source>
        <dbReference type="PIRNR" id="PIRNR028729"/>
    </source>
</evidence>
<accession>G0MX20</accession>
<evidence type="ECO:0000313" key="6">
    <source>
        <dbReference type="EMBL" id="EGT46688.1"/>
    </source>
</evidence>
<dbReference type="InterPro" id="IPR011333">
    <property type="entry name" value="SKP1/BTB/POZ_sf"/>
</dbReference>
<dbReference type="Pfam" id="PF01466">
    <property type="entry name" value="Skp1"/>
    <property type="match status" value="1"/>
</dbReference>
<dbReference type="GO" id="GO:0006511">
    <property type="term" value="P:ubiquitin-dependent protein catabolic process"/>
    <property type="evidence" value="ECO:0007669"/>
    <property type="project" value="InterPro"/>
</dbReference>
<evidence type="ECO:0000259" key="5">
    <source>
        <dbReference type="Pfam" id="PF03931"/>
    </source>
</evidence>
<comment type="similarity">
    <text evidence="1 3">Belongs to the SKP1 family.</text>
</comment>
<name>G0MX20_CAEBE</name>
<dbReference type="AlphaFoldDB" id="G0MX20"/>
<keyword evidence="7" id="KW-1185">Reference proteome</keyword>
<dbReference type="eggNOG" id="KOG1724">
    <property type="taxonomic scope" value="Eukaryota"/>
</dbReference>
<dbReference type="InParanoid" id="G0MX20"/>
<sequence>MSKRKSASATDGAPELTYRVTSKEGKEFRVSEGAIEQCLTLHTMIAQLFYTPEDIETKDAFPIQNVSSKTLKLIFKWCEHNKGKPIKDENDLTPPVVTPFDEELLKIDMDFLHEVIMAANFLNVAGLLDVACAKVAKMGEGLSPARMRVVFRVPTNEEDRAAQKAAADAAAAAAASAAADATDVSGAGTSSG</sequence>
<dbReference type="Gene3D" id="3.30.710.10">
    <property type="entry name" value="Potassium Channel Kv1.1, Chain A"/>
    <property type="match status" value="1"/>
</dbReference>
<evidence type="ECO:0000313" key="7">
    <source>
        <dbReference type="Proteomes" id="UP000008068"/>
    </source>
</evidence>
<dbReference type="InterPro" id="IPR016073">
    <property type="entry name" value="Skp1_comp_POZ"/>
</dbReference>
<gene>
    <name evidence="6" type="ORF">CAEBREN_11080</name>
</gene>
<dbReference type="OrthoDB" id="5867496at2759"/>
<dbReference type="PANTHER" id="PTHR11165">
    <property type="entry name" value="SKP1"/>
    <property type="match status" value="1"/>
</dbReference>
<dbReference type="FunFam" id="3.30.710.10:FF:000124">
    <property type="entry name" value="Protein CBG09126"/>
    <property type="match status" value="1"/>
</dbReference>
<evidence type="ECO:0000256" key="2">
    <source>
        <dbReference type="ARBA" id="ARBA00022786"/>
    </source>
</evidence>
<feature type="domain" description="SKP1 component dimerisation" evidence="4">
    <location>
        <begin position="126"/>
        <end position="165"/>
    </location>
</feature>
<comment type="function">
    <text evidence="3">Probable essential component of SCF (SKP1-CUL1-F-box protein) E3 ubiquitin-protein ligase complexes, which mediate the ubiquitination and subsequent proteasomal degradation of target proteins. Regulates cell proliferation during embryonic and larval development.</text>
</comment>
<dbReference type="SUPFAM" id="SSF81382">
    <property type="entry name" value="Skp1 dimerisation domain-like"/>
    <property type="match status" value="1"/>
</dbReference>
<dbReference type="STRING" id="135651.G0MX20"/>